<protein>
    <submittedName>
        <fullName evidence="1">Uncharacterized protein</fullName>
    </submittedName>
</protein>
<comment type="caution">
    <text evidence="1">The sequence shown here is derived from an EMBL/GenBank/DDBJ whole genome shotgun (WGS) entry which is preliminary data.</text>
</comment>
<dbReference type="Proteomes" id="UP001055879">
    <property type="component" value="Linkage Group LG17"/>
</dbReference>
<keyword evidence="2" id="KW-1185">Reference proteome</keyword>
<sequence>MWTMIARGLYAPVHQHFFVACMDMSVDCKHGESHNQVVELNVKVEELVDGNNNHEDKHEDFDLGYAELHKRLSRNQSKTAEDVVYTETAVHLK</sequence>
<evidence type="ECO:0000313" key="2">
    <source>
        <dbReference type="Proteomes" id="UP001055879"/>
    </source>
</evidence>
<reference evidence="2" key="1">
    <citation type="journal article" date="2022" name="Mol. Ecol. Resour.">
        <title>The genomes of chicory, endive, great burdock and yacon provide insights into Asteraceae palaeo-polyploidization history and plant inulin production.</title>
        <authorList>
            <person name="Fan W."/>
            <person name="Wang S."/>
            <person name="Wang H."/>
            <person name="Wang A."/>
            <person name="Jiang F."/>
            <person name="Liu H."/>
            <person name="Zhao H."/>
            <person name="Xu D."/>
            <person name="Zhang Y."/>
        </authorList>
    </citation>
    <scope>NUCLEOTIDE SEQUENCE [LARGE SCALE GENOMIC DNA]</scope>
    <source>
        <strain evidence="2">cv. Niubang</strain>
    </source>
</reference>
<evidence type="ECO:0000313" key="1">
    <source>
        <dbReference type="EMBL" id="KAI3666889.1"/>
    </source>
</evidence>
<gene>
    <name evidence="1" type="ORF">L6452_41929</name>
</gene>
<accession>A0ACB8XGV4</accession>
<reference evidence="1 2" key="2">
    <citation type="journal article" date="2022" name="Mol. Ecol. Resour.">
        <title>The genomes of chicory, endive, great burdock and yacon provide insights into Asteraceae paleo-polyploidization history and plant inulin production.</title>
        <authorList>
            <person name="Fan W."/>
            <person name="Wang S."/>
            <person name="Wang H."/>
            <person name="Wang A."/>
            <person name="Jiang F."/>
            <person name="Liu H."/>
            <person name="Zhao H."/>
            <person name="Xu D."/>
            <person name="Zhang Y."/>
        </authorList>
    </citation>
    <scope>NUCLEOTIDE SEQUENCE [LARGE SCALE GENOMIC DNA]</scope>
    <source>
        <strain evidence="2">cv. Niubang</strain>
    </source>
</reference>
<proteinExistence type="predicted"/>
<dbReference type="EMBL" id="CM042063">
    <property type="protein sequence ID" value="KAI3666889.1"/>
    <property type="molecule type" value="Genomic_DNA"/>
</dbReference>
<organism evidence="1 2">
    <name type="scientific">Arctium lappa</name>
    <name type="common">Greater burdock</name>
    <name type="synonym">Lappa major</name>
    <dbReference type="NCBI Taxonomy" id="4217"/>
    <lineage>
        <taxon>Eukaryota</taxon>
        <taxon>Viridiplantae</taxon>
        <taxon>Streptophyta</taxon>
        <taxon>Embryophyta</taxon>
        <taxon>Tracheophyta</taxon>
        <taxon>Spermatophyta</taxon>
        <taxon>Magnoliopsida</taxon>
        <taxon>eudicotyledons</taxon>
        <taxon>Gunneridae</taxon>
        <taxon>Pentapetalae</taxon>
        <taxon>asterids</taxon>
        <taxon>campanulids</taxon>
        <taxon>Asterales</taxon>
        <taxon>Asteraceae</taxon>
        <taxon>Carduoideae</taxon>
        <taxon>Cardueae</taxon>
        <taxon>Arctiinae</taxon>
        <taxon>Arctium</taxon>
    </lineage>
</organism>
<name>A0ACB8XGV4_ARCLA</name>